<dbReference type="SFLD" id="SFLDS00003">
    <property type="entry name" value="Haloacid_Dehalogenase"/>
    <property type="match status" value="1"/>
</dbReference>
<dbReference type="PANTHER" id="PTHR10000">
    <property type="entry name" value="PHOSPHOSERINE PHOSPHATASE"/>
    <property type="match status" value="1"/>
</dbReference>
<keyword evidence="1" id="KW-0378">Hydrolase</keyword>
<dbReference type="GO" id="GO:0016791">
    <property type="term" value="F:phosphatase activity"/>
    <property type="evidence" value="ECO:0007669"/>
    <property type="project" value="TreeGrafter"/>
</dbReference>
<dbReference type="KEGG" id="spat:A0O21_04225"/>
<dbReference type="SFLD" id="SFLDG01140">
    <property type="entry name" value="C2.B:_Phosphomannomutase_and_P"/>
    <property type="match status" value="1"/>
</dbReference>
<protein>
    <submittedName>
        <fullName evidence="1">HAD family hydrolase</fullName>
    </submittedName>
</protein>
<reference evidence="2" key="2">
    <citation type="submission" date="2016-03" db="EMBL/GenBank/DDBJ databases">
        <title>Streptococcus antelopensis sp. nov., isolated from the feces of the Tibetan antelope (Pantholops hodgsonii) in Hoh Xil National Nature Reserve, Qinghai, China.</title>
        <authorList>
            <person name="Bai X."/>
        </authorList>
    </citation>
    <scope>NUCLEOTIDE SEQUENCE [LARGE SCALE GENOMIC DNA]</scope>
    <source>
        <strain evidence="2">TA 26</strain>
    </source>
</reference>
<dbReference type="GO" id="GO:0005829">
    <property type="term" value="C:cytosol"/>
    <property type="evidence" value="ECO:0007669"/>
    <property type="project" value="TreeGrafter"/>
</dbReference>
<sequence length="278" mass="30906">MTVKIIATDMDGTFLTNKKTYDKALFNRLFLLCQEKEIKFVAASGNQYRQIIQQFPDWSSRIAVVAENGGHIVADGRTLAEEFVKSAAVTKLLDYVEENYPETVINLAGKKSSYMLQKTPAAIKEALSYYLPAMQYVDNLHTVSDDDFFKVTLLVEEALTFTIQKEINTLFIKDGLRAVSSGFGCLDIIPAHVHKGTGLKYLLEYWGLTADSLLAFGDGGNDLEMLKLAKYSYAMANATAEVKNTAAFQAPSNEENGVLKVMASYLMKQEAEHTAFNM</sequence>
<dbReference type="OrthoDB" id="9814970at2"/>
<dbReference type="Gene3D" id="3.30.1240.10">
    <property type="match status" value="1"/>
</dbReference>
<dbReference type="InterPro" id="IPR000150">
    <property type="entry name" value="Cof"/>
</dbReference>
<dbReference type="SUPFAM" id="SSF56784">
    <property type="entry name" value="HAD-like"/>
    <property type="match status" value="1"/>
</dbReference>
<gene>
    <name evidence="1" type="ORF">A0O21_04225</name>
</gene>
<keyword evidence="2" id="KW-1185">Reference proteome</keyword>
<dbReference type="AlphaFoldDB" id="A0A172Q747"/>
<accession>A0A172Q747</accession>
<dbReference type="InterPro" id="IPR036412">
    <property type="entry name" value="HAD-like_sf"/>
</dbReference>
<reference evidence="1 2" key="1">
    <citation type="journal article" date="2016" name="Int. J. Syst. Evol. Microbiol.">
        <title>Streptococcuspantholopis sp. nov., isolated from faeces of the Tibetan antelope (Pantholops hodgsonii).</title>
        <authorList>
            <person name="Bai X."/>
            <person name="Xiong Y."/>
            <person name="Lu S."/>
            <person name="Jin D."/>
            <person name="Lai X."/>
            <person name="Yang J."/>
            <person name="Niu L."/>
            <person name="Hu S."/>
            <person name="Meng X."/>
            <person name="Pu J."/>
            <person name="Ye C."/>
            <person name="Xu J."/>
        </authorList>
    </citation>
    <scope>NUCLEOTIDE SEQUENCE [LARGE SCALE GENOMIC DNA]</scope>
    <source>
        <strain evidence="1 2">TA 26</strain>
    </source>
</reference>
<dbReference type="Gene3D" id="3.40.50.1000">
    <property type="entry name" value="HAD superfamily/HAD-like"/>
    <property type="match status" value="1"/>
</dbReference>
<evidence type="ECO:0000313" key="2">
    <source>
        <dbReference type="Proteomes" id="UP000077317"/>
    </source>
</evidence>
<dbReference type="Pfam" id="PF08282">
    <property type="entry name" value="Hydrolase_3"/>
    <property type="match status" value="1"/>
</dbReference>
<name>A0A172Q747_9STRE</name>
<dbReference type="SFLD" id="SFLDG01144">
    <property type="entry name" value="C2.B.4:_PGP_Like"/>
    <property type="match status" value="1"/>
</dbReference>
<dbReference type="GO" id="GO:0000287">
    <property type="term" value="F:magnesium ion binding"/>
    <property type="evidence" value="ECO:0007669"/>
    <property type="project" value="TreeGrafter"/>
</dbReference>
<dbReference type="RefSeq" id="WP_067061802.1">
    <property type="nucleotide sequence ID" value="NZ_CP014699.1"/>
</dbReference>
<dbReference type="CDD" id="cd07518">
    <property type="entry name" value="HAD_YbiV-Like"/>
    <property type="match status" value="1"/>
</dbReference>
<evidence type="ECO:0000313" key="1">
    <source>
        <dbReference type="EMBL" id="AND79288.1"/>
    </source>
</evidence>
<dbReference type="InterPro" id="IPR006379">
    <property type="entry name" value="HAD-SF_hydro_IIB"/>
</dbReference>
<dbReference type="PROSITE" id="PS01229">
    <property type="entry name" value="COF_2"/>
    <property type="match status" value="1"/>
</dbReference>
<dbReference type="PANTHER" id="PTHR10000:SF53">
    <property type="entry name" value="5-AMINO-6-(5-PHOSPHO-D-RIBITYLAMINO)URACIL PHOSPHATASE YBJI-RELATED"/>
    <property type="match status" value="1"/>
</dbReference>
<dbReference type="InterPro" id="IPR023214">
    <property type="entry name" value="HAD_sf"/>
</dbReference>
<proteinExistence type="predicted"/>
<dbReference type="STRING" id="1811193.A0O21_04225"/>
<organism evidence="1 2">
    <name type="scientific">Streptococcus pantholopis</name>
    <dbReference type="NCBI Taxonomy" id="1811193"/>
    <lineage>
        <taxon>Bacteria</taxon>
        <taxon>Bacillati</taxon>
        <taxon>Bacillota</taxon>
        <taxon>Bacilli</taxon>
        <taxon>Lactobacillales</taxon>
        <taxon>Streptococcaceae</taxon>
        <taxon>Streptococcus</taxon>
    </lineage>
</organism>
<dbReference type="NCBIfam" id="TIGR00099">
    <property type="entry name" value="Cof-subfamily"/>
    <property type="match status" value="1"/>
</dbReference>
<dbReference type="EMBL" id="CP014699">
    <property type="protein sequence ID" value="AND79288.1"/>
    <property type="molecule type" value="Genomic_DNA"/>
</dbReference>
<dbReference type="NCBIfam" id="TIGR01484">
    <property type="entry name" value="HAD-SF-IIB"/>
    <property type="match status" value="1"/>
</dbReference>
<dbReference type="Proteomes" id="UP000077317">
    <property type="component" value="Chromosome"/>
</dbReference>